<dbReference type="PANTHER" id="PTHR30136">
    <property type="entry name" value="HELIX-TURN-HELIX TRANSCRIPTIONAL REGULATOR, ICLR FAMILY"/>
    <property type="match status" value="1"/>
</dbReference>
<keyword evidence="3" id="KW-0804">Transcription</keyword>
<dbReference type="SUPFAM" id="SSF55781">
    <property type="entry name" value="GAF domain-like"/>
    <property type="match status" value="1"/>
</dbReference>
<dbReference type="InterPro" id="IPR029016">
    <property type="entry name" value="GAF-like_dom_sf"/>
</dbReference>
<dbReference type="EMBL" id="LT629692">
    <property type="protein sequence ID" value="SDG97468.1"/>
    <property type="molecule type" value="Genomic_DNA"/>
</dbReference>
<keyword evidence="2 6" id="KW-0238">DNA-binding</keyword>
<dbReference type="SUPFAM" id="SSF46785">
    <property type="entry name" value="Winged helix' DNA-binding domain"/>
    <property type="match status" value="1"/>
</dbReference>
<dbReference type="Gene3D" id="3.30.450.40">
    <property type="match status" value="1"/>
</dbReference>
<dbReference type="Proteomes" id="UP000199009">
    <property type="component" value="Chromosome I"/>
</dbReference>
<evidence type="ECO:0000256" key="3">
    <source>
        <dbReference type="ARBA" id="ARBA00023163"/>
    </source>
</evidence>
<proteinExistence type="predicted"/>
<dbReference type="GO" id="GO:0045892">
    <property type="term" value="P:negative regulation of DNA-templated transcription"/>
    <property type="evidence" value="ECO:0007669"/>
    <property type="project" value="TreeGrafter"/>
</dbReference>
<accession>A0A1G7YLR1</accession>
<dbReference type="STRING" id="370764.SAMN04489810_1798"/>
<evidence type="ECO:0000259" key="4">
    <source>
        <dbReference type="PROSITE" id="PS51077"/>
    </source>
</evidence>
<dbReference type="PROSITE" id="PS51077">
    <property type="entry name" value="HTH_ICLR"/>
    <property type="match status" value="1"/>
</dbReference>
<sequence length="259" mass="27762">MSVAVSVKSASRALAVLDYLSATGSATFADLSDALSLPKSSASALLGTMHESGWIERDAARRYRVGLRAWQVGHTYRGHDDLVERAKPLMDALARDTGETVQLARLDGLENVYIAISESAHPMRLVSSVGMRLPSHATGIGKALLSQLAPAERAERVSAAPLAQLTTRTVVEPERLLATLSECALSGFALDDEEFVEGCRCVAVPLHTGALGVITAMSITMPLYRSSENWPHDLLPALQRTAQRLQGDLGLEPAITHAR</sequence>
<dbReference type="OrthoDB" id="8479143at2"/>
<organism evidence="6 7">
    <name type="scientific">Microbacterium pygmaeum</name>
    <dbReference type="NCBI Taxonomy" id="370764"/>
    <lineage>
        <taxon>Bacteria</taxon>
        <taxon>Bacillati</taxon>
        <taxon>Actinomycetota</taxon>
        <taxon>Actinomycetes</taxon>
        <taxon>Micrococcales</taxon>
        <taxon>Microbacteriaceae</taxon>
        <taxon>Microbacterium</taxon>
    </lineage>
</organism>
<dbReference type="InterPro" id="IPR014757">
    <property type="entry name" value="Tscrpt_reg_IclR_C"/>
</dbReference>
<evidence type="ECO:0000256" key="2">
    <source>
        <dbReference type="ARBA" id="ARBA00023125"/>
    </source>
</evidence>
<dbReference type="Pfam" id="PF01614">
    <property type="entry name" value="IclR_C"/>
    <property type="match status" value="1"/>
</dbReference>
<dbReference type="InterPro" id="IPR050707">
    <property type="entry name" value="HTH_MetabolicPath_Reg"/>
</dbReference>
<reference evidence="6 7" key="1">
    <citation type="submission" date="2016-10" db="EMBL/GenBank/DDBJ databases">
        <authorList>
            <person name="de Groot N.N."/>
        </authorList>
    </citation>
    <scope>NUCLEOTIDE SEQUENCE [LARGE SCALE GENOMIC DNA]</scope>
    <source>
        <strain evidence="6 7">DSM 23142</strain>
    </source>
</reference>
<evidence type="ECO:0000259" key="5">
    <source>
        <dbReference type="PROSITE" id="PS51078"/>
    </source>
</evidence>
<evidence type="ECO:0000313" key="6">
    <source>
        <dbReference type="EMBL" id="SDG97468.1"/>
    </source>
</evidence>
<gene>
    <name evidence="6" type="ORF">SAMN04489810_1798</name>
</gene>
<dbReference type="InterPro" id="IPR036390">
    <property type="entry name" value="WH_DNA-bd_sf"/>
</dbReference>
<dbReference type="Gene3D" id="1.10.10.10">
    <property type="entry name" value="Winged helix-like DNA-binding domain superfamily/Winged helix DNA-binding domain"/>
    <property type="match status" value="1"/>
</dbReference>
<dbReference type="InterPro" id="IPR036388">
    <property type="entry name" value="WH-like_DNA-bd_sf"/>
</dbReference>
<dbReference type="Pfam" id="PF09339">
    <property type="entry name" value="HTH_IclR"/>
    <property type="match status" value="1"/>
</dbReference>
<dbReference type="GO" id="GO:0003677">
    <property type="term" value="F:DNA binding"/>
    <property type="evidence" value="ECO:0007669"/>
    <property type="project" value="UniProtKB-KW"/>
</dbReference>
<protein>
    <submittedName>
        <fullName evidence="6">DNA-binding transcriptional regulator, IclR family</fullName>
    </submittedName>
</protein>
<dbReference type="SMART" id="SM00346">
    <property type="entry name" value="HTH_ICLR"/>
    <property type="match status" value="1"/>
</dbReference>
<keyword evidence="1" id="KW-0805">Transcription regulation</keyword>
<evidence type="ECO:0000256" key="1">
    <source>
        <dbReference type="ARBA" id="ARBA00023015"/>
    </source>
</evidence>
<dbReference type="PANTHER" id="PTHR30136:SF24">
    <property type="entry name" value="HTH-TYPE TRANSCRIPTIONAL REPRESSOR ALLR"/>
    <property type="match status" value="1"/>
</dbReference>
<evidence type="ECO:0000313" key="7">
    <source>
        <dbReference type="Proteomes" id="UP000199009"/>
    </source>
</evidence>
<dbReference type="RefSeq" id="WP_091488891.1">
    <property type="nucleotide sequence ID" value="NZ_LT629692.1"/>
</dbReference>
<dbReference type="InterPro" id="IPR005471">
    <property type="entry name" value="Tscrpt_reg_IclR_N"/>
</dbReference>
<feature type="domain" description="HTH iclR-type" evidence="4">
    <location>
        <begin position="7"/>
        <end position="67"/>
    </location>
</feature>
<keyword evidence="7" id="KW-1185">Reference proteome</keyword>
<dbReference type="GO" id="GO:0003700">
    <property type="term" value="F:DNA-binding transcription factor activity"/>
    <property type="evidence" value="ECO:0007669"/>
    <property type="project" value="TreeGrafter"/>
</dbReference>
<dbReference type="PROSITE" id="PS51078">
    <property type="entry name" value="ICLR_ED"/>
    <property type="match status" value="1"/>
</dbReference>
<name>A0A1G7YLR1_9MICO</name>
<dbReference type="AlphaFoldDB" id="A0A1G7YLR1"/>
<feature type="domain" description="IclR-ED" evidence="5">
    <location>
        <begin position="68"/>
        <end position="251"/>
    </location>
</feature>